<name>A0AAU8LZM7_9BACT</name>
<dbReference type="SUPFAM" id="SSF53383">
    <property type="entry name" value="PLP-dependent transferases"/>
    <property type="match status" value="1"/>
</dbReference>
<reference evidence="3" key="2">
    <citation type="submission" date="2024-06" db="EMBL/GenBank/DDBJ databases">
        <authorList>
            <person name="Plum-Jensen L.E."/>
            <person name="Schramm A."/>
            <person name="Marshall I.P.G."/>
        </authorList>
    </citation>
    <scope>NUCLEOTIDE SEQUENCE</scope>
    <source>
        <strain evidence="3">Rat1</strain>
    </source>
</reference>
<sequence length="397" mass="44569">MQAEQLYQSPNKLAPLYSRFKVAERLLLTGHSHQAWPDCAFDGQVLAWEDAACYVDEKWERAFAQAQAVKAGFADLIEDHERNITLGSNTHELVTKFLSALPLGKRPKLITTDGEFHTIRRQLDRLGEEGVQIIKVPSSPAADLVERMRSAIDEKTAAVLISKVFYHSAVIVKDLDRLADRCQEVGAELLVDAYHALNVVPFSVTSEGLASAFIVGGGYKYCQLGEGNCFLRVPPGCTLRPVITGWFAEFDILSQQRQDNRVPYPSDAARFAGSTYDPTSHYRGAKVFEFFHRYQLSPEFLRTINQHQVKHLMSCFDALDVNPTLIDYDRSIAPDDRGGFLVLHTPHAHILQHLLKQRGVHTDHRGTSLRLGPAPYLSDAQLSTAMQILGEILRERF</sequence>
<feature type="domain" description="Aminotransferase class V" evidence="2">
    <location>
        <begin position="61"/>
        <end position="205"/>
    </location>
</feature>
<dbReference type="Pfam" id="PF00266">
    <property type="entry name" value="Aminotran_5"/>
    <property type="match status" value="1"/>
</dbReference>
<dbReference type="InterPro" id="IPR000192">
    <property type="entry name" value="Aminotrans_V_dom"/>
</dbReference>
<keyword evidence="1" id="KW-0663">Pyridoxal phosphate</keyword>
<proteinExistence type="predicted"/>
<keyword evidence="3" id="KW-0808">Transferase</keyword>
<organism evidence="3">
    <name type="scientific">Candidatus Electrothrix aestuarii</name>
    <dbReference type="NCBI Taxonomy" id="3062594"/>
    <lineage>
        <taxon>Bacteria</taxon>
        <taxon>Pseudomonadati</taxon>
        <taxon>Thermodesulfobacteriota</taxon>
        <taxon>Desulfobulbia</taxon>
        <taxon>Desulfobulbales</taxon>
        <taxon>Desulfobulbaceae</taxon>
        <taxon>Candidatus Electrothrix</taxon>
    </lineage>
</organism>
<dbReference type="KEGG" id="eaj:Q3M24_08215"/>
<dbReference type="AlphaFoldDB" id="A0AAU8LZM7"/>
<reference evidence="3" key="1">
    <citation type="journal article" date="2024" name="Syst. Appl. Microbiol.">
        <title>First single-strain enrichments of Electrothrix cable bacteria, description of E. aestuarii sp. nov. and E. rattekaaiensis sp. nov., and proposal of a cable bacteria taxonomy following the rules of the SeqCode.</title>
        <authorList>
            <person name="Plum-Jensen L.E."/>
            <person name="Schramm A."/>
            <person name="Marshall I.P.G."/>
        </authorList>
    </citation>
    <scope>NUCLEOTIDE SEQUENCE</scope>
    <source>
        <strain evidence="3">Rat1</strain>
    </source>
</reference>
<dbReference type="InterPro" id="IPR015424">
    <property type="entry name" value="PyrdxlP-dep_Trfase"/>
</dbReference>
<keyword evidence="3" id="KW-0032">Aminotransferase</keyword>
<dbReference type="GO" id="GO:0008483">
    <property type="term" value="F:transaminase activity"/>
    <property type="evidence" value="ECO:0007669"/>
    <property type="project" value="UniProtKB-KW"/>
</dbReference>
<dbReference type="Gene3D" id="3.40.640.10">
    <property type="entry name" value="Type I PLP-dependent aspartate aminotransferase-like (Major domain)"/>
    <property type="match status" value="1"/>
</dbReference>
<evidence type="ECO:0000259" key="2">
    <source>
        <dbReference type="Pfam" id="PF00266"/>
    </source>
</evidence>
<gene>
    <name evidence="3" type="ORF">Q3M24_08215</name>
</gene>
<dbReference type="EMBL" id="CP159373">
    <property type="protein sequence ID" value="XCN74712.1"/>
    <property type="molecule type" value="Genomic_DNA"/>
</dbReference>
<protein>
    <submittedName>
        <fullName evidence="3">Aminotransferase class V-fold PLP-dependent enzyme</fullName>
    </submittedName>
</protein>
<dbReference type="InterPro" id="IPR015421">
    <property type="entry name" value="PyrdxlP-dep_Trfase_major"/>
</dbReference>
<evidence type="ECO:0000256" key="1">
    <source>
        <dbReference type="ARBA" id="ARBA00022898"/>
    </source>
</evidence>
<accession>A0AAU8LZM7</accession>
<evidence type="ECO:0000313" key="3">
    <source>
        <dbReference type="EMBL" id="XCN74712.1"/>
    </source>
</evidence>